<accession>A0A7I7YUG7</accession>
<dbReference type="InterPro" id="IPR036390">
    <property type="entry name" value="WH_DNA-bd_sf"/>
</dbReference>
<dbReference type="PANTHER" id="PTHR30154:SF34">
    <property type="entry name" value="TRANSCRIPTIONAL REGULATOR AZLB"/>
    <property type="match status" value="1"/>
</dbReference>
<dbReference type="InterPro" id="IPR019887">
    <property type="entry name" value="Tscrpt_reg_AsnC/Lrp_C"/>
</dbReference>
<proteinExistence type="predicted"/>
<dbReference type="AlphaFoldDB" id="A0A7I7YUG7"/>
<gene>
    <name evidence="1" type="ORF">MPRM_27010</name>
</gene>
<dbReference type="InterPro" id="IPR036388">
    <property type="entry name" value="WH-like_DNA-bd_sf"/>
</dbReference>
<sequence length="351" mass="37700">MGDGVDELDIALLDALHVNPQASFEELGRVLDVSPVTAARRWHRLVSAGRAWVSSAPGPRLPMKAALFEAECRPGVAQKVAAQFATWPQVFSVNITTGRDNVFALVVAADQSLLCELLLDALPAVEGVHRVQSALISQLFSGTRWRLGGLSSGQVRAVTPEPAKAGHGHAFDEFDRALFLALQHDGRLSVRNLAGVVGRSEPAVRRRVDLLNRTGFLASRTDFARVEAGWLTGVALKLQVREAAVAAVGHALVQYSETRFCVAIVGGGAANVFVTMQLHKLSDLDPVIRRLLAEYPSVTVVDTRAVLRSIKSWGRLLGPDGRAREVVPVDPWAPAGSESQRGGTVTAYCLT</sequence>
<protein>
    <submittedName>
        <fullName evidence="1">AsnC family transcriptional regulator</fullName>
    </submittedName>
</protein>
<dbReference type="SUPFAM" id="SSF46785">
    <property type="entry name" value="Winged helix' DNA-binding domain"/>
    <property type="match status" value="2"/>
</dbReference>
<dbReference type="InterPro" id="IPR000485">
    <property type="entry name" value="AsnC-type_HTH_dom"/>
</dbReference>
<dbReference type="Gene3D" id="3.30.70.920">
    <property type="match status" value="1"/>
</dbReference>
<dbReference type="GO" id="GO:0043200">
    <property type="term" value="P:response to amino acid"/>
    <property type="evidence" value="ECO:0007669"/>
    <property type="project" value="TreeGrafter"/>
</dbReference>
<dbReference type="PANTHER" id="PTHR30154">
    <property type="entry name" value="LEUCINE-RESPONSIVE REGULATORY PROTEIN"/>
    <property type="match status" value="1"/>
</dbReference>
<dbReference type="PRINTS" id="PR00033">
    <property type="entry name" value="HTHASNC"/>
</dbReference>
<dbReference type="SUPFAM" id="SSF54909">
    <property type="entry name" value="Dimeric alpha+beta barrel"/>
    <property type="match status" value="1"/>
</dbReference>
<organism evidence="1 2">
    <name type="scientific">Mycobacterium parmense</name>
    <dbReference type="NCBI Taxonomy" id="185642"/>
    <lineage>
        <taxon>Bacteria</taxon>
        <taxon>Bacillati</taxon>
        <taxon>Actinomycetota</taxon>
        <taxon>Actinomycetes</taxon>
        <taxon>Mycobacteriales</taxon>
        <taxon>Mycobacteriaceae</taxon>
        <taxon>Mycobacterium</taxon>
        <taxon>Mycobacterium simiae complex</taxon>
    </lineage>
</organism>
<dbReference type="Gene3D" id="1.10.10.10">
    <property type="entry name" value="Winged helix-like DNA-binding domain superfamily/Winged helix DNA-binding domain"/>
    <property type="match status" value="2"/>
</dbReference>
<dbReference type="Pfam" id="PF13404">
    <property type="entry name" value="HTH_AsnC-type"/>
    <property type="match status" value="2"/>
</dbReference>
<dbReference type="EMBL" id="AP022614">
    <property type="protein sequence ID" value="BBZ45420.1"/>
    <property type="molecule type" value="Genomic_DNA"/>
</dbReference>
<evidence type="ECO:0000313" key="1">
    <source>
        <dbReference type="EMBL" id="BBZ45420.1"/>
    </source>
</evidence>
<dbReference type="GO" id="GO:0043565">
    <property type="term" value="F:sequence-specific DNA binding"/>
    <property type="evidence" value="ECO:0007669"/>
    <property type="project" value="InterPro"/>
</dbReference>
<dbReference type="SMART" id="SM00344">
    <property type="entry name" value="HTH_ASNC"/>
    <property type="match status" value="2"/>
</dbReference>
<keyword evidence="2" id="KW-1185">Reference proteome</keyword>
<evidence type="ECO:0000313" key="2">
    <source>
        <dbReference type="Proteomes" id="UP000467105"/>
    </source>
</evidence>
<name>A0A7I7YUG7_9MYCO</name>
<dbReference type="InterPro" id="IPR019888">
    <property type="entry name" value="Tscrpt_reg_AsnC-like"/>
</dbReference>
<reference evidence="1 2" key="1">
    <citation type="journal article" date="2019" name="Emerg. Microbes Infect.">
        <title>Comprehensive subspecies identification of 175 nontuberculous mycobacteria species based on 7547 genomic profiles.</title>
        <authorList>
            <person name="Matsumoto Y."/>
            <person name="Kinjo T."/>
            <person name="Motooka D."/>
            <person name="Nabeya D."/>
            <person name="Jung N."/>
            <person name="Uechi K."/>
            <person name="Horii T."/>
            <person name="Iida T."/>
            <person name="Fujita J."/>
            <person name="Nakamura S."/>
        </authorList>
    </citation>
    <scope>NUCLEOTIDE SEQUENCE [LARGE SCALE GENOMIC DNA]</scope>
    <source>
        <strain evidence="1 2">JCM 14742</strain>
    </source>
</reference>
<dbReference type="GO" id="GO:0005829">
    <property type="term" value="C:cytosol"/>
    <property type="evidence" value="ECO:0007669"/>
    <property type="project" value="TreeGrafter"/>
</dbReference>
<dbReference type="Pfam" id="PF01037">
    <property type="entry name" value="AsnC_trans_reg"/>
    <property type="match status" value="1"/>
</dbReference>
<dbReference type="RefSeq" id="WP_197745590.1">
    <property type="nucleotide sequence ID" value="NZ_AP022614.1"/>
</dbReference>
<dbReference type="Proteomes" id="UP000467105">
    <property type="component" value="Chromosome"/>
</dbReference>
<dbReference type="InterPro" id="IPR011008">
    <property type="entry name" value="Dimeric_a/b-barrel"/>
</dbReference>